<gene>
    <name evidence="1" type="ORF">EDE15_3510</name>
</gene>
<organism evidence="1 2">
    <name type="scientific">Edaphobacter aggregans</name>
    <dbReference type="NCBI Taxonomy" id="570835"/>
    <lineage>
        <taxon>Bacteria</taxon>
        <taxon>Pseudomonadati</taxon>
        <taxon>Acidobacteriota</taxon>
        <taxon>Terriglobia</taxon>
        <taxon>Terriglobales</taxon>
        <taxon>Acidobacteriaceae</taxon>
        <taxon>Edaphobacter</taxon>
    </lineage>
</organism>
<protein>
    <recommendedName>
        <fullName evidence="3">TfoX N-terminal domain-containing protein</fullName>
    </recommendedName>
</protein>
<reference evidence="1 2" key="1">
    <citation type="submission" date="2018-12" db="EMBL/GenBank/DDBJ databases">
        <title>Sequencing of bacterial isolates from soil warming experiment in Harvard Forest, Massachusetts, USA.</title>
        <authorList>
            <person name="Deangelis K."/>
        </authorList>
    </citation>
    <scope>NUCLEOTIDE SEQUENCE [LARGE SCALE GENOMIC DNA]</scope>
    <source>
        <strain evidence="1 2">EB153</strain>
    </source>
</reference>
<sequence>MPDPVLVTAISKLLAPLPSITEEKTPTHATYFIGRKIFAFTRSGGGGGVAIKLPKERIAELIGRDDITILKMGPRTMKEWILLDHAKPGDYTGDLDLFKESIAFVAATKSNLRKRR</sequence>
<accession>A0A428MM20</accession>
<evidence type="ECO:0000313" key="2">
    <source>
        <dbReference type="Proteomes" id="UP000269669"/>
    </source>
</evidence>
<dbReference type="RefSeq" id="WP_125486379.1">
    <property type="nucleotide sequence ID" value="NZ_RSDW01000001.1"/>
</dbReference>
<name>A0A428MM20_9BACT</name>
<evidence type="ECO:0000313" key="1">
    <source>
        <dbReference type="EMBL" id="RSL17958.1"/>
    </source>
</evidence>
<proteinExistence type="predicted"/>
<dbReference type="EMBL" id="RSDW01000001">
    <property type="protein sequence ID" value="RSL17958.1"/>
    <property type="molecule type" value="Genomic_DNA"/>
</dbReference>
<evidence type="ECO:0008006" key="3">
    <source>
        <dbReference type="Google" id="ProtNLM"/>
    </source>
</evidence>
<dbReference type="Proteomes" id="UP000269669">
    <property type="component" value="Unassembled WGS sequence"/>
</dbReference>
<dbReference type="OrthoDB" id="8779526at2"/>
<dbReference type="AlphaFoldDB" id="A0A428MM20"/>
<comment type="caution">
    <text evidence="1">The sequence shown here is derived from an EMBL/GenBank/DDBJ whole genome shotgun (WGS) entry which is preliminary data.</text>
</comment>
<keyword evidence="2" id="KW-1185">Reference proteome</keyword>